<reference evidence="2" key="1">
    <citation type="journal article" date="2014" name="Int. J. Syst. Evol. Microbiol.">
        <title>Complete genome sequence of Corynebacterium casei LMG S-19264T (=DSM 44701T), isolated from a smear-ripened cheese.</title>
        <authorList>
            <consortium name="US DOE Joint Genome Institute (JGI-PGF)"/>
            <person name="Walter F."/>
            <person name="Albersmeier A."/>
            <person name="Kalinowski J."/>
            <person name="Ruckert C."/>
        </authorList>
    </citation>
    <scope>NUCLEOTIDE SEQUENCE</scope>
    <source>
        <strain evidence="2">JCM 4125</strain>
    </source>
</reference>
<dbReference type="AntiFam" id="ANF00057">
    <property type="entry name" value="Translation of E. coli type CRISPR repeat"/>
</dbReference>
<dbReference type="AlphaFoldDB" id="A0A918HQY9"/>
<accession>A0A918HQY9</accession>
<proteinExistence type="predicted"/>
<gene>
    <name evidence="2" type="ORF">GCM10010226_87780</name>
</gene>
<reference evidence="2" key="2">
    <citation type="submission" date="2020-09" db="EMBL/GenBank/DDBJ databases">
        <authorList>
            <person name="Sun Q."/>
            <person name="Ohkuma M."/>
        </authorList>
    </citation>
    <scope>NUCLEOTIDE SEQUENCE</scope>
    <source>
        <strain evidence="2">JCM 4125</strain>
    </source>
</reference>
<name>A0A918HQY9_9ACTN</name>
<dbReference type="AntiFam" id="ANF00006">
    <property type="entry name" value="Translation of CRISPR region"/>
</dbReference>
<feature type="region of interest" description="Disordered" evidence="1">
    <location>
        <begin position="51"/>
        <end position="86"/>
    </location>
</feature>
<evidence type="ECO:0000313" key="2">
    <source>
        <dbReference type="EMBL" id="GGT96677.1"/>
    </source>
</evidence>
<comment type="caution">
    <text evidence="2">The sequence shown here is derived from an EMBL/GenBank/DDBJ whole genome shotgun (WGS) entry which is preliminary data.</text>
</comment>
<feature type="compositionally biased region" description="Basic residues" evidence="1">
    <location>
        <begin position="65"/>
        <end position="77"/>
    </location>
</feature>
<evidence type="ECO:0000256" key="1">
    <source>
        <dbReference type="SAM" id="MobiDB-lite"/>
    </source>
</evidence>
<organism evidence="2 3">
    <name type="scientific">Streptomyces phaeofaciens</name>
    <dbReference type="NCBI Taxonomy" id="68254"/>
    <lineage>
        <taxon>Bacteria</taxon>
        <taxon>Bacillati</taxon>
        <taxon>Actinomycetota</taxon>
        <taxon>Actinomycetes</taxon>
        <taxon>Kitasatosporales</taxon>
        <taxon>Streptomycetaceae</taxon>
        <taxon>Streptomyces</taxon>
    </lineage>
</organism>
<dbReference type="EMBL" id="BMSA01000052">
    <property type="protein sequence ID" value="GGT96677.1"/>
    <property type="molecule type" value="Genomic_DNA"/>
</dbReference>
<dbReference type="Proteomes" id="UP000646776">
    <property type="component" value="Unassembled WGS sequence"/>
</dbReference>
<evidence type="ECO:0000313" key="3">
    <source>
        <dbReference type="Proteomes" id="UP000646776"/>
    </source>
</evidence>
<protein>
    <submittedName>
        <fullName evidence="2">Uncharacterized protein</fullName>
    </submittedName>
</protein>
<keyword evidence="3" id="KW-1185">Reference proteome</keyword>
<sequence length="102" mass="11193">MREAADVEVPALCLLGTIPAGAGSGPGRYPRDCLMWDRPRSRGEQLLCQMPMHPIEGPSPLTRRTAARRHPGGHTRRNIPPQAGEQSAWEYFSAEWMGVGDA</sequence>